<sequence>METFFNAAVISFIIIGLDLQVTYKGEEVFRLCWGIQWIIKGVLPKYKD</sequence>
<evidence type="ECO:0000313" key="2">
    <source>
        <dbReference type="EMBL" id="KRU13909.1"/>
    </source>
</evidence>
<dbReference type="RefSeq" id="WP_155760405.1">
    <property type="nucleotide sequence ID" value="NZ_ANZB01000006.1"/>
</dbReference>
<dbReference type="PATRIC" id="fig|1262449.7.peg.4078"/>
<reference evidence="2" key="2">
    <citation type="submission" date="2015-10" db="EMBL/GenBank/DDBJ databases">
        <title>Improved Draft Genome Sequence of Clostridium pasteurianum Strain ATCC 6013 (DSM 525) Using a Hybrid Next-Generation Sequencing Approach.</title>
        <authorList>
            <person name="Pyne M.E."/>
            <person name="Utturkar S.M."/>
            <person name="Brown S.D."/>
            <person name="Moo-Young M."/>
            <person name="Chung D.A."/>
            <person name="Chou P.C."/>
        </authorList>
    </citation>
    <scope>NUCLEOTIDE SEQUENCE</scope>
    <source>
        <strain evidence="2">ATCC 6013</strain>
    </source>
</reference>
<reference evidence="1 4" key="1">
    <citation type="journal article" date="2015" name="Genome Announc.">
        <title>Complete Genome Sequence of the Nitrogen-Fixing and Solvent-Producing Clostridium pasteurianum DSM 525.</title>
        <authorList>
            <person name="Poehlein A."/>
            <person name="Grosse-Honebrink A."/>
            <person name="Zhang Y."/>
            <person name="Minton N.P."/>
            <person name="Daniel R."/>
        </authorList>
    </citation>
    <scope>NUCLEOTIDE SEQUENCE [LARGE SCALE GENOMIC DNA]</scope>
    <source>
        <strain evidence="1">DSM 525</strain>
        <strain evidence="4">DSM 525 / ATCC 6013</strain>
    </source>
</reference>
<dbReference type="KEGG" id="cpae:CPAST_c40490"/>
<dbReference type="EMBL" id="CP009268">
    <property type="protein sequence ID" value="AJA54066.1"/>
    <property type="molecule type" value="Genomic_DNA"/>
</dbReference>
<dbReference type="Proteomes" id="UP000030905">
    <property type="component" value="Chromosome"/>
</dbReference>
<dbReference type="GeneID" id="93076258"/>
<dbReference type="EMBL" id="JPGY02000001">
    <property type="protein sequence ID" value="KRU13909.1"/>
    <property type="molecule type" value="Genomic_DNA"/>
</dbReference>
<evidence type="ECO:0000313" key="4">
    <source>
        <dbReference type="Proteomes" id="UP000030905"/>
    </source>
</evidence>
<organism evidence="1 4">
    <name type="scientific">Clostridium pasteurianum DSM 525 = ATCC 6013</name>
    <dbReference type="NCBI Taxonomy" id="1262449"/>
    <lineage>
        <taxon>Bacteria</taxon>
        <taxon>Bacillati</taxon>
        <taxon>Bacillota</taxon>
        <taxon>Clostridia</taxon>
        <taxon>Eubacteriales</taxon>
        <taxon>Clostridiaceae</taxon>
        <taxon>Clostridium</taxon>
    </lineage>
</organism>
<dbReference type="AlphaFoldDB" id="A0A0H3JB15"/>
<accession>A0A0H3JB15</accession>
<reference evidence="2 3" key="3">
    <citation type="journal article" name="Genome Announc.">
        <title>Improved Draft Genome Sequence of Clostridium pasteurianum Strain ATCC 6013 (DSM 525) Using a Hybrid Next-Generation Sequencing Approach.</title>
        <authorList>
            <person name="Pyne M.E."/>
            <person name="Utturkar S."/>
            <person name="Brown S.D."/>
            <person name="Moo-Young M."/>
            <person name="Chung D.A."/>
            <person name="Chou C.P."/>
        </authorList>
    </citation>
    <scope>NUCLEOTIDE SEQUENCE [LARGE SCALE GENOMIC DNA]</scope>
    <source>
        <strain evidence="2 3">ATCC 6013</strain>
    </source>
</reference>
<keyword evidence="4" id="KW-1185">Reference proteome</keyword>
<protein>
    <submittedName>
        <fullName evidence="1">Uncharacterized protein</fullName>
    </submittedName>
</protein>
<dbReference type="Proteomes" id="UP000028042">
    <property type="component" value="Unassembled WGS sequence"/>
</dbReference>
<gene>
    <name evidence="1" type="ORF">CLPA_c40490</name>
    <name evidence="2" type="ORF">CP6013_03165</name>
</gene>
<evidence type="ECO:0000313" key="3">
    <source>
        <dbReference type="Proteomes" id="UP000028042"/>
    </source>
</evidence>
<proteinExistence type="predicted"/>
<evidence type="ECO:0000313" key="1">
    <source>
        <dbReference type="EMBL" id="AJA54066.1"/>
    </source>
</evidence>
<name>A0A0H3JB15_CLOPA</name>
<dbReference type="KEGG" id="cpat:CLPA_c40490"/>